<name>A0A4W4G6U9_ELEEL</name>
<feature type="domain" description="BZIP" evidence="3">
    <location>
        <begin position="116"/>
        <end position="170"/>
    </location>
</feature>
<gene>
    <name evidence="4" type="primary">CREBZF</name>
</gene>
<reference evidence="4" key="4">
    <citation type="submission" date="2025-08" db="UniProtKB">
        <authorList>
            <consortium name="Ensembl"/>
        </authorList>
    </citation>
    <scope>IDENTIFICATION</scope>
</reference>
<keyword evidence="5" id="KW-1185">Reference proteome</keyword>
<dbReference type="SUPFAM" id="SSF57959">
    <property type="entry name" value="Leucine zipper domain"/>
    <property type="match status" value="1"/>
</dbReference>
<dbReference type="PROSITE" id="PS50217">
    <property type="entry name" value="BZIP"/>
    <property type="match status" value="1"/>
</dbReference>
<reference evidence="5" key="1">
    <citation type="journal article" date="2014" name="Science">
        <title>Nonhuman genetics. Genomic basis for the convergent evolution of electric organs.</title>
        <authorList>
            <person name="Gallant J.R."/>
            <person name="Traeger L.L."/>
            <person name="Volkening J.D."/>
            <person name="Moffett H."/>
            <person name="Chen P.H."/>
            <person name="Novina C.D."/>
            <person name="Phillips G.N.Jr."/>
            <person name="Anand R."/>
            <person name="Wells G.B."/>
            <person name="Pinch M."/>
            <person name="Guth R."/>
            <person name="Unguez G.A."/>
            <person name="Albert J.S."/>
            <person name="Zakon H.H."/>
            <person name="Samanta M.P."/>
            <person name="Sussman M.R."/>
        </authorList>
    </citation>
    <scope>NUCLEOTIDE SEQUENCE [LARGE SCALE GENOMIC DNA]</scope>
</reference>
<dbReference type="FunFam" id="1.20.5.170:FF:000125">
    <property type="entry name" value="LAS1-like, ribosome biogenesis factor"/>
    <property type="match status" value="1"/>
</dbReference>
<dbReference type="Ensembl" id="ENSEEET00000032286.2">
    <property type="protein sequence ID" value="ENSEEEP00000031900.1"/>
    <property type="gene ID" value="ENSEEEG00000015231.2"/>
</dbReference>
<dbReference type="STRING" id="8005.ENSEEEP00000031900"/>
<dbReference type="CDD" id="cd14706">
    <property type="entry name" value="bZIP_CREBZF"/>
    <property type="match status" value="1"/>
</dbReference>
<keyword evidence="1" id="KW-0175">Coiled coil</keyword>
<accession>A0A4W4G6U9</accession>
<dbReference type="Pfam" id="PF00170">
    <property type="entry name" value="bZIP_1"/>
    <property type="match status" value="1"/>
</dbReference>
<protein>
    <recommendedName>
        <fullName evidence="3">BZIP domain-containing protein</fullName>
    </recommendedName>
</protein>
<evidence type="ECO:0000256" key="1">
    <source>
        <dbReference type="SAM" id="Coils"/>
    </source>
</evidence>
<dbReference type="SMART" id="SM00338">
    <property type="entry name" value="BRLZ"/>
    <property type="match status" value="1"/>
</dbReference>
<dbReference type="Gene3D" id="1.20.5.170">
    <property type="match status" value="1"/>
</dbReference>
<sequence>MITRKRGRHSGNSVGAMCSSPTQECDQTLHVESESGIHTQTSPESDTNDWGLDDLFSTDINWAFDNDLLSPFADVGVQDLNTEDKMDQASNVSISHKRGSTERQKLQDLSGRIINKNAMAARMNRLKKKQYLSGLEQRVGSLTSENRLLKQENSNLNKRVEELENETRYLRAVLANESMLAQLLSRLSGVNGMKFSSSLFQESNENDHDYALPRKRVKVEDKDAAGGVCLHVDKDHVSVEFCTKCAERASSSHKM</sequence>
<dbReference type="Proteomes" id="UP000314983">
    <property type="component" value="Chromosome 17"/>
</dbReference>
<feature type="coiled-coil region" evidence="1">
    <location>
        <begin position="132"/>
        <end position="173"/>
    </location>
</feature>
<evidence type="ECO:0000313" key="4">
    <source>
        <dbReference type="Ensembl" id="ENSEEEP00000031900.1"/>
    </source>
</evidence>
<dbReference type="InterPro" id="IPR046347">
    <property type="entry name" value="bZIP_sf"/>
</dbReference>
<evidence type="ECO:0000256" key="2">
    <source>
        <dbReference type="SAM" id="MobiDB-lite"/>
    </source>
</evidence>
<reference evidence="4" key="5">
    <citation type="submission" date="2025-09" db="UniProtKB">
        <authorList>
            <consortium name="Ensembl"/>
        </authorList>
    </citation>
    <scope>IDENTIFICATION</scope>
</reference>
<organism evidence="4 5">
    <name type="scientific">Electrophorus electricus</name>
    <name type="common">Electric eel</name>
    <name type="synonym">Gymnotus electricus</name>
    <dbReference type="NCBI Taxonomy" id="8005"/>
    <lineage>
        <taxon>Eukaryota</taxon>
        <taxon>Metazoa</taxon>
        <taxon>Chordata</taxon>
        <taxon>Craniata</taxon>
        <taxon>Vertebrata</taxon>
        <taxon>Euteleostomi</taxon>
        <taxon>Actinopterygii</taxon>
        <taxon>Neopterygii</taxon>
        <taxon>Teleostei</taxon>
        <taxon>Ostariophysi</taxon>
        <taxon>Gymnotiformes</taxon>
        <taxon>Gymnotoidei</taxon>
        <taxon>Gymnotidae</taxon>
        <taxon>Electrophorus</taxon>
    </lineage>
</organism>
<dbReference type="OMA" id="AMYSSHE"/>
<evidence type="ECO:0000313" key="5">
    <source>
        <dbReference type="Proteomes" id="UP000314983"/>
    </source>
</evidence>
<dbReference type="AlphaFoldDB" id="A0A4W4G6U9"/>
<dbReference type="GeneTree" id="ENSGT00390000016589"/>
<reference evidence="4" key="3">
    <citation type="submission" date="2020-05" db="EMBL/GenBank/DDBJ databases">
        <title>Electrophorus electricus (electric eel) genome, fEleEle1, primary haplotype.</title>
        <authorList>
            <person name="Myers G."/>
            <person name="Meyer A."/>
            <person name="Fedrigo O."/>
            <person name="Formenti G."/>
            <person name="Rhie A."/>
            <person name="Tracey A."/>
            <person name="Sims Y."/>
            <person name="Jarvis E.D."/>
        </authorList>
    </citation>
    <scope>NUCLEOTIDE SEQUENCE [LARGE SCALE GENOMIC DNA]</scope>
</reference>
<proteinExistence type="predicted"/>
<feature type="region of interest" description="Disordered" evidence="2">
    <location>
        <begin position="1"/>
        <end position="25"/>
    </location>
</feature>
<dbReference type="InterPro" id="IPR004827">
    <property type="entry name" value="bZIP"/>
</dbReference>
<dbReference type="GO" id="GO:0003700">
    <property type="term" value="F:DNA-binding transcription factor activity"/>
    <property type="evidence" value="ECO:0007669"/>
    <property type="project" value="InterPro"/>
</dbReference>
<evidence type="ECO:0000259" key="3">
    <source>
        <dbReference type="PROSITE" id="PS50217"/>
    </source>
</evidence>
<reference evidence="5" key="2">
    <citation type="journal article" date="2017" name="Sci. Adv.">
        <title>A tail of two voltages: Proteomic comparison of the three electric organs of the electric eel.</title>
        <authorList>
            <person name="Traeger L.L."/>
            <person name="Sabat G."/>
            <person name="Barrett-Wilt G.A."/>
            <person name="Wells G.B."/>
            <person name="Sussman M.R."/>
        </authorList>
    </citation>
    <scope>NUCLEOTIDE SEQUENCE [LARGE SCALE GENOMIC DNA]</scope>
</reference>